<dbReference type="EMBL" id="JBEHCU010011055">
    <property type="protein sequence ID" value="KAL1377312.1"/>
    <property type="molecule type" value="Genomic_DNA"/>
</dbReference>
<dbReference type="SFLD" id="SFLDS00019">
    <property type="entry name" value="Glutathione_Transferase_(cytos"/>
    <property type="match status" value="1"/>
</dbReference>
<organism evidence="2 3">
    <name type="scientific">Culex pipiens pipiens</name>
    <name type="common">Northern house mosquito</name>
    <dbReference type="NCBI Taxonomy" id="38569"/>
    <lineage>
        <taxon>Eukaryota</taxon>
        <taxon>Metazoa</taxon>
        <taxon>Ecdysozoa</taxon>
        <taxon>Arthropoda</taxon>
        <taxon>Hexapoda</taxon>
        <taxon>Insecta</taxon>
        <taxon>Pterygota</taxon>
        <taxon>Neoptera</taxon>
        <taxon>Endopterygota</taxon>
        <taxon>Diptera</taxon>
        <taxon>Nematocera</taxon>
        <taxon>Culicoidea</taxon>
        <taxon>Culicidae</taxon>
        <taxon>Culicinae</taxon>
        <taxon>Culicini</taxon>
        <taxon>Culex</taxon>
        <taxon>Culex</taxon>
    </lineage>
</organism>
<dbReference type="Pfam" id="PF02798">
    <property type="entry name" value="GST_N"/>
    <property type="match status" value="1"/>
</dbReference>
<gene>
    <name evidence="2" type="ORF">pipiens_016350</name>
</gene>
<dbReference type="SUPFAM" id="SSF52833">
    <property type="entry name" value="Thioredoxin-like"/>
    <property type="match status" value="1"/>
</dbReference>
<dbReference type="SUPFAM" id="SSF47616">
    <property type="entry name" value="GST C-terminal domain-like"/>
    <property type="match status" value="1"/>
</dbReference>
<dbReference type="InterPro" id="IPR036282">
    <property type="entry name" value="Glutathione-S-Trfase_C_sf"/>
</dbReference>
<dbReference type="PROSITE" id="PS50404">
    <property type="entry name" value="GST_NTER"/>
    <property type="match status" value="1"/>
</dbReference>
<sequence length="275" mass="31071">MSKILRYYYSNVPAEPGSHIFLEKTKIPYERCLVNLGKGEHLTDEFKAVNRFQKVPCIVDKGGDLKLAESVAILRYLAREYPAVADHWYPKDSRLRARVDEYMSWQQHNTRATCAIYFQYVAAATHDGNQEMAGFDPCAGRPNLTAWMARVREETNPYYDQAHKLVYKIAPASNCQKSLSFFRECSLQVNTLLSPSDEISKIFLTHQVTRLLFFVPRLQSQKGKQMGNSVSASPVAALPASVEVPPPQTGTDAKKEKPKCKACCACPETKRERDA</sequence>
<feature type="non-terminal residue" evidence="2">
    <location>
        <position position="275"/>
    </location>
</feature>
<proteinExistence type="predicted"/>
<dbReference type="SUPFAM" id="SSF47072">
    <property type="entry name" value="Cysteine alpha-hairpin motif"/>
    <property type="match status" value="1"/>
</dbReference>
<reference evidence="2 3" key="1">
    <citation type="submission" date="2024-05" db="EMBL/GenBank/DDBJ databases">
        <title>Culex pipiens pipiens assembly and annotation.</title>
        <authorList>
            <person name="Alout H."/>
            <person name="Durand T."/>
        </authorList>
    </citation>
    <scope>NUCLEOTIDE SEQUENCE [LARGE SCALE GENOMIC DNA]</scope>
    <source>
        <strain evidence="2">HA-2024</strain>
        <tissue evidence="2">Whole body</tissue>
    </source>
</reference>
<dbReference type="AlphaFoldDB" id="A0ABD1CML1"/>
<name>A0ABD1CML1_CULPP</name>
<dbReference type="InterPro" id="IPR040079">
    <property type="entry name" value="Glutathione_S-Trfase"/>
</dbReference>
<dbReference type="Gene3D" id="3.40.30.10">
    <property type="entry name" value="Glutaredoxin"/>
    <property type="match status" value="1"/>
</dbReference>
<protein>
    <recommendedName>
        <fullName evidence="1">GST N-terminal domain-containing protein</fullName>
    </recommendedName>
</protein>
<evidence type="ECO:0000259" key="1">
    <source>
        <dbReference type="PROSITE" id="PS50404"/>
    </source>
</evidence>
<dbReference type="InterPro" id="IPR009069">
    <property type="entry name" value="Cys_alpha_HP_mot_SF"/>
</dbReference>
<dbReference type="PANTHER" id="PTHR43917:SF8">
    <property type="entry name" value="GH16740P-RELATED"/>
    <property type="match status" value="1"/>
</dbReference>
<evidence type="ECO:0000313" key="2">
    <source>
        <dbReference type="EMBL" id="KAL1377312.1"/>
    </source>
</evidence>
<feature type="domain" description="GST N-terminal" evidence="1">
    <location>
        <begin position="2"/>
        <end position="85"/>
    </location>
</feature>
<dbReference type="InterPro" id="IPR036249">
    <property type="entry name" value="Thioredoxin-like_sf"/>
</dbReference>
<accession>A0ABD1CML1</accession>
<dbReference type="InterPro" id="IPR051369">
    <property type="entry name" value="GST_Theta"/>
</dbReference>
<dbReference type="InterPro" id="IPR004045">
    <property type="entry name" value="Glutathione_S-Trfase_N"/>
</dbReference>
<evidence type="ECO:0000313" key="3">
    <source>
        <dbReference type="Proteomes" id="UP001562425"/>
    </source>
</evidence>
<keyword evidence="3" id="KW-1185">Reference proteome</keyword>
<comment type="caution">
    <text evidence="2">The sequence shown here is derived from an EMBL/GenBank/DDBJ whole genome shotgun (WGS) entry which is preliminary data.</text>
</comment>
<dbReference type="Gene3D" id="1.20.1050.10">
    <property type="match status" value="2"/>
</dbReference>
<dbReference type="Proteomes" id="UP001562425">
    <property type="component" value="Unassembled WGS sequence"/>
</dbReference>
<dbReference type="PANTHER" id="PTHR43917">
    <property type="match status" value="1"/>
</dbReference>